<accession>A0A4T0JCX4</accession>
<dbReference type="SMART" id="SM00458">
    <property type="entry name" value="RICIN"/>
    <property type="match status" value="1"/>
</dbReference>
<evidence type="ECO:0000256" key="7">
    <source>
        <dbReference type="ARBA" id="ARBA00023136"/>
    </source>
</evidence>
<comment type="pathway">
    <text evidence="2">Secondary metabolite biosynthesis.</text>
</comment>
<evidence type="ECO:0000256" key="6">
    <source>
        <dbReference type="ARBA" id="ARBA00022989"/>
    </source>
</evidence>
<evidence type="ECO:0000259" key="10">
    <source>
        <dbReference type="SMART" id="SM00458"/>
    </source>
</evidence>
<evidence type="ECO:0000256" key="4">
    <source>
        <dbReference type="ARBA" id="ARBA00022679"/>
    </source>
</evidence>
<proteinExistence type="inferred from homology"/>
<dbReference type="CDD" id="cd00161">
    <property type="entry name" value="beta-trefoil_Ricin-like"/>
    <property type="match status" value="1"/>
</dbReference>
<dbReference type="Pfam" id="PF00652">
    <property type="entry name" value="Ricin_B_lectin"/>
    <property type="match status" value="1"/>
</dbReference>
<keyword evidence="7 9" id="KW-0472">Membrane</keyword>
<dbReference type="InterPro" id="IPR035992">
    <property type="entry name" value="Ricin_B-like_lectins"/>
</dbReference>
<dbReference type="GO" id="GO:0006629">
    <property type="term" value="P:lipid metabolic process"/>
    <property type="evidence" value="ECO:0007669"/>
    <property type="project" value="InterPro"/>
</dbReference>
<dbReference type="Pfam" id="PF13813">
    <property type="entry name" value="MBOAT_2"/>
    <property type="match status" value="1"/>
</dbReference>
<dbReference type="SUPFAM" id="SSF50370">
    <property type="entry name" value="Ricin B-like lectins"/>
    <property type="match status" value="1"/>
</dbReference>
<feature type="transmembrane region" description="Helical" evidence="9">
    <location>
        <begin position="187"/>
        <end position="208"/>
    </location>
</feature>
<dbReference type="EMBL" id="SPOI01000019">
    <property type="protein sequence ID" value="TIB40237.1"/>
    <property type="molecule type" value="Genomic_DNA"/>
</dbReference>
<feature type="region of interest" description="Disordered" evidence="8">
    <location>
        <begin position="395"/>
        <end position="530"/>
    </location>
</feature>
<dbReference type="InterPro" id="IPR032805">
    <property type="entry name" value="Wax_synthase_dom"/>
</dbReference>
<dbReference type="GO" id="GO:0008374">
    <property type="term" value="F:O-acyltransferase activity"/>
    <property type="evidence" value="ECO:0007669"/>
    <property type="project" value="InterPro"/>
</dbReference>
<comment type="subcellular location">
    <subcellularLocation>
        <location evidence="1">Membrane</location>
        <topology evidence="1">Multi-pass membrane protein</topology>
    </subcellularLocation>
</comment>
<keyword evidence="4" id="KW-0808">Transferase</keyword>
<evidence type="ECO:0000256" key="2">
    <source>
        <dbReference type="ARBA" id="ARBA00005179"/>
    </source>
</evidence>
<feature type="compositionally biased region" description="Low complexity" evidence="8">
    <location>
        <begin position="405"/>
        <end position="515"/>
    </location>
</feature>
<evidence type="ECO:0000256" key="1">
    <source>
        <dbReference type="ARBA" id="ARBA00004141"/>
    </source>
</evidence>
<comment type="similarity">
    <text evidence="3">Belongs to the wax synthase family.</text>
</comment>
<evidence type="ECO:0000313" key="12">
    <source>
        <dbReference type="Proteomes" id="UP000310689"/>
    </source>
</evidence>
<reference evidence="11 12" key="1">
    <citation type="submission" date="2019-03" db="EMBL/GenBank/DDBJ databases">
        <title>Sequencing 23 genomes of Wallemia ichthyophaga.</title>
        <authorList>
            <person name="Gostincar C."/>
        </authorList>
    </citation>
    <scope>NUCLEOTIDE SEQUENCE [LARGE SCALE GENOMIC DNA]</scope>
    <source>
        <strain evidence="11 12">EXF-6200</strain>
    </source>
</reference>
<keyword evidence="5 9" id="KW-0812">Transmembrane</keyword>
<evidence type="ECO:0000313" key="11">
    <source>
        <dbReference type="EMBL" id="TIB40237.1"/>
    </source>
</evidence>
<evidence type="ECO:0000256" key="9">
    <source>
        <dbReference type="SAM" id="Phobius"/>
    </source>
</evidence>
<protein>
    <recommendedName>
        <fullName evidence="10">Ricin B lectin domain-containing protein</fullName>
    </recommendedName>
</protein>
<dbReference type="Gene3D" id="2.80.10.50">
    <property type="match status" value="1"/>
</dbReference>
<comment type="caution">
    <text evidence="11">The sequence shown here is derived from an EMBL/GenBank/DDBJ whole genome shotgun (WGS) entry which is preliminary data.</text>
</comment>
<dbReference type="AlphaFoldDB" id="A0A4T0JCX4"/>
<gene>
    <name evidence="11" type="ORF">E3P86_00765</name>
</gene>
<evidence type="ECO:0000256" key="5">
    <source>
        <dbReference type="ARBA" id="ARBA00022692"/>
    </source>
</evidence>
<sequence>MLQELLAFAYEAPSLPIPNLCASLVLPLQARLLVAPPSNSNTTTRVVLLFLAISVAALGETPDTRDNFIIGFTYNVFIFASCMHSVHLTFTTRSRIDTPKIISFSQHDHHDLGWGGAVEMLTNLRGIGMSWGIAHEKLPAVYENFASSLLLDIVKHHVISLSAMAALSRFGQHNHGKTLCELVGCDVAITVAMFGLAWSAITLAYNIYSLCVYTLAKLCDLPFDNYRWPPLFGNPLAADSIRTFWNDKWQCSFRRHFIMCGYKPVFHSLNSLCIPDDIPHYCGIIGAFTVSGLLHEYCIRCTSGKMLMYGSYPTFKFFIISGLAIVVENLVKEYTGRRVGGIYGRLWTWSLLFIPALHMSRQCLLAFGPMSDFVDWEVHIVTLATIAALAAALPQGGEPPSGTASETSMSTMPTESTSMPGETSTMPPEETSTMPPEETSTMPPEETSTMPPEETSTMPPEETSTMPPEETSTMPPEETSTMPPEETSTMPPEETSTMPPEETSTMPPDSTSTMPNGVPAPTETGMAIHPNGNMSKCVDVAGAEFSNGTPVQIYDCNDTEAQKFVFTEGETKVKVANHDYCLDAGSDPASGTMAKIWQCYEDLDAQSFYYTDDYRMAVLGEGLCLDLTDGMMANGTVLQTWYCTDNNTNQIWN</sequence>
<evidence type="ECO:0000256" key="3">
    <source>
        <dbReference type="ARBA" id="ARBA00007282"/>
    </source>
</evidence>
<dbReference type="InterPro" id="IPR044851">
    <property type="entry name" value="Wax_synthase"/>
</dbReference>
<dbReference type="GO" id="GO:0016020">
    <property type="term" value="C:membrane"/>
    <property type="evidence" value="ECO:0007669"/>
    <property type="project" value="UniProtKB-SubCell"/>
</dbReference>
<name>A0A4T0JCX4_WALIC</name>
<feature type="domain" description="Ricin B lectin" evidence="10">
    <location>
        <begin position="522"/>
        <end position="653"/>
    </location>
</feature>
<keyword evidence="6 9" id="KW-1133">Transmembrane helix</keyword>
<feature type="transmembrane region" description="Helical" evidence="9">
    <location>
        <begin position="68"/>
        <end position="90"/>
    </location>
</feature>
<dbReference type="PROSITE" id="PS50231">
    <property type="entry name" value="RICIN_B_LECTIN"/>
    <property type="match status" value="1"/>
</dbReference>
<dbReference type="PANTHER" id="PTHR31595">
    <property type="entry name" value="LONG-CHAIN-ALCOHOL O-FATTY-ACYLTRANSFERASE 3-RELATED"/>
    <property type="match status" value="1"/>
</dbReference>
<organism evidence="11 12">
    <name type="scientific">Wallemia ichthyophaga</name>
    <dbReference type="NCBI Taxonomy" id="245174"/>
    <lineage>
        <taxon>Eukaryota</taxon>
        <taxon>Fungi</taxon>
        <taxon>Dikarya</taxon>
        <taxon>Basidiomycota</taxon>
        <taxon>Wallemiomycotina</taxon>
        <taxon>Wallemiomycetes</taxon>
        <taxon>Wallemiales</taxon>
        <taxon>Wallemiaceae</taxon>
        <taxon>Wallemia</taxon>
    </lineage>
</organism>
<evidence type="ECO:0000256" key="8">
    <source>
        <dbReference type="SAM" id="MobiDB-lite"/>
    </source>
</evidence>
<dbReference type="PANTHER" id="PTHR31595:SF57">
    <property type="entry name" value="OS04G0481900 PROTEIN"/>
    <property type="match status" value="1"/>
</dbReference>
<dbReference type="InterPro" id="IPR000772">
    <property type="entry name" value="Ricin_B_lectin"/>
</dbReference>
<dbReference type="Proteomes" id="UP000310689">
    <property type="component" value="Unassembled WGS sequence"/>
</dbReference>